<evidence type="ECO:0000256" key="1">
    <source>
        <dbReference type="SAM" id="MobiDB-lite"/>
    </source>
</evidence>
<organism evidence="3 4">
    <name type="scientific">Cerrena zonata</name>
    <dbReference type="NCBI Taxonomy" id="2478898"/>
    <lineage>
        <taxon>Eukaryota</taxon>
        <taxon>Fungi</taxon>
        <taxon>Dikarya</taxon>
        <taxon>Basidiomycota</taxon>
        <taxon>Agaricomycotina</taxon>
        <taxon>Agaricomycetes</taxon>
        <taxon>Polyporales</taxon>
        <taxon>Cerrenaceae</taxon>
        <taxon>Cerrena</taxon>
    </lineage>
</organism>
<proteinExistence type="predicted"/>
<feature type="region of interest" description="Disordered" evidence="1">
    <location>
        <begin position="123"/>
        <end position="192"/>
    </location>
</feature>
<keyword evidence="2" id="KW-0472">Membrane</keyword>
<protein>
    <submittedName>
        <fullName evidence="3">Uncharacterized protein</fullName>
    </submittedName>
</protein>
<sequence>MQLLAPSRSKIADQLLSNESRTSQPPQVSDSSTASLFGSISTSTSSTQGAITTPSTLPTSIFQESPGMSTTTSVVSASTSPPDLLPDRKPSRFGTADILAITFGIVSLCLILFILFGMIKRRRQGMSSDQRRRGPGNDPERSEVRMPVDLSIFKPPLEEVSEGSEPSNHSTREEESTRTTEVQPNVIEPPLQSPRSRLQNILVQTALVVPENATPHSPSLISNRTRTTVRTTPPQYEESLASNEVRLAGGPVVRMGRAI</sequence>
<accession>A0AAW0GIV9</accession>
<keyword evidence="4" id="KW-1185">Reference proteome</keyword>
<evidence type="ECO:0000313" key="3">
    <source>
        <dbReference type="EMBL" id="KAK7689401.1"/>
    </source>
</evidence>
<comment type="caution">
    <text evidence="3">The sequence shown here is derived from an EMBL/GenBank/DDBJ whole genome shotgun (WGS) entry which is preliminary data.</text>
</comment>
<feature type="transmembrane region" description="Helical" evidence="2">
    <location>
        <begin position="98"/>
        <end position="119"/>
    </location>
</feature>
<feature type="compositionally biased region" description="Low complexity" evidence="1">
    <location>
        <begin position="69"/>
        <end position="80"/>
    </location>
</feature>
<feature type="region of interest" description="Disordered" evidence="1">
    <location>
        <begin position="1"/>
        <end position="89"/>
    </location>
</feature>
<feature type="compositionally biased region" description="Polar residues" evidence="1">
    <location>
        <begin position="15"/>
        <end position="36"/>
    </location>
</feature>
<feature type="compositionally biased region" description="Low complexity" evidence="1">
    <location>
        <begin position="38"/>
        <end position="53"/>
    </location>
</feature>
<feature type="compositionally biased region" description="Polar residues" evidence="1">
    <location>
        <begin position="214"/>
        <end position="223"/>
    </location>
</feature>
<dbReference type="Proteomes" id="UP001385951">
    <property type="component" value="Unassembled WGS sequence"/>
</dbReference>
<evidence type="ECO:0000313" key="4">
    <source>
        <dbReference type="Proteomes" id="UP001385951"/>
    </source>
</evidence>
<gene>
    <name evidence="3" type="ORF">QCA50_007193</name>
</gene>
<keyword evidence="2" id="KW-0812">Transmembrane</keyword>
<dbReference type="EMBL" id="JASBNA010000008">
    <property type="protein sequence ID" value="KAK7689401.1"/>
    <property type="molecule type" value="Genomic_DNA"/>
</dbReference>
<keyword evidence="2" id="KW-1133">Transmembrane helix</keyword>
<reference evidence="3 4" key="1">
    <citation type="submission" date="2022-09" db="EMBL/GenBank/DDBJ databases">
        <authorList>
            <person name="Palmer J.M."/>
        </authorList>
    </citation>
    <scope>NUCLEOTIDE SEQUENCE [LARGE SCALE GENOMIC DNA]</scope>
    <source>
        <strain evidence="3 4">DSM 7382</strain>
    </source>
</reference>
<feature type="compositionally biased region" description="Polar residues" evidence="1">
    <location>
        <begin position="54"/>
        <end position="68"/>
    </location>
</feature>
<dbReference type="AlphaFoldDB" id="A0AAW0GIV9"/>
<feature type="region of interest" description="Disordered" evidence="1">
    <location>
        <begin position="213"/>
        <end position="234"/>
    </location>
</feature>
<evidence type="ECO:0000256" key="2">
    <source>
        <dbReference type="SAM" id="Phobius"/>
    </source>
</evidence>
<name>A0AAW0GIV9_9APHY</name>